<dbReference type="RefSeq" id="XP_007404728.1">
    <property type="nucleotide sequence ID" value="XM_007404666.1"/>
</dbReference>
<keyword evidence="3" id="KW-0547">Nucleotide-binding</keyword>
<evidence type="ECO:0000256" key="5">
    <source>
        <dbReference type="ARBA" id="ARBA00022840"/>
    </source>
</evidence>
<dbReference type="GO" id="GO:0004674">
    <property type="term" value="F:protein serine/threonine kinase activity"/>
    <property type="evidence" value="ECO:0007669"/>
    <property type="project" value="UniProtKB-KW"/>
</dbReference>
<dbReference type="InterPro" id="IPR051852">
    <property type="entry name" value="Alpha-type_PK"/>
</dbReference>
<dbReference type="InterPro" id="IPR004166">
    <property type="entry name" value="a-kinase_dom"/>
</dbReference>
<dbReference type="InParanoid" id="F4R513"/>
<evidence type="ECO:0000259" key="7">
    <source>
        <dbReference type="PROSITE" id="PS51158"/>
    </source>
</evidence>
<evidence type="ECO:0000256" key="4">
    <source>
        <dbReference type="ARBA" id="ARBA00022777"/>
    </source>
</evidence>
<dbReference type="GO" id="GO:0031037">
    <property type="term" value="P:myosin II filament disassembly"/>
    <property type="evidence" value="ECO:0007669"/>
    <property type="project" value="TreeGrafter"/>
</dbReference>
<organism evidence="9">
    <name type="scientific">Melampsora larici-populina (strain 98AG31 / pathotype 3-4-7)</name>
    <name type="common">Poplar leaf rust fungus</name>
    <dbReference type="NCBI Taxonomy" id="747676"/>
    <lineage>
        <taxon>Eukaryota</taxon>
        <taxon>Fungi</taxon>
        <taxon>Dikarya</taxon>
        <taxon>Basidiomycota</taxon>
        <taxon>Pucciniomycotina</taxon>
        <taxon>Pucciniomycetes</taxon>
        <taxon>Pucciniales</taxon>
        <taxon>Melampsoraceae</taxon>
        <taxon>Melampsora</taxon>
    </lineage>
</organism>
<proteinExistence type="predicted"/>
<dbReference type="AlphaFoldDB" id="F4R513"/>
<evidence type="ECO:0000313" key="8">
    <source>
        <dbReference type="EMBL" id="EGG12353.1"/>
    </source>
</evidence>
<dbReference type="Pfam" id="PF02816">
    <property type="entry name" value="Alpha_kinase"/>
    <property type="match status" value="1"/>
</dbReference>
<dbReference type="eggNOG" id="KOG3614">
    <property type="taxonomic scope" value="Eukaryota"/>
</dbReference>
<dbReference type="PANTHER" id="PTHR45992">
    <property type="entry name" value="EUKARYOTIC ELONGATION FACTOR 2 KINASE-RELATED"/>
    <property type="match status" value="1"/>
</dbReference>
<evidence type="ECO:0000256" key="3">
    <source>
        <dbReference type="ARBA" id="ARBA00022741"/>
    </source>
</evidence>
<keyword evidence="2" id="KW-0808">Transferase</keyword>
<dbReference type="GO" id="GO:1903013">
    <property type="term" value="P:response to differentiation-inducing factor 1"/>
    <property type="evidence" value="ECO:0007669"/>
    <property type="project" value="TreeGrafter"/>
</dbReference>
<keyword evidence="4" id="KW-0418">Kinase</keyword>
<dbReference type="SUPFAM" id="SSF56112">
    <property type="entry name" value="Protein kinase-like (PK-like)"/>
    <property type="match status" value="1"/>
</dbReference>
<dbReference type="EMBL" id="GL883091">
    <property type="protein sequence ID" value="EGG12353.1"/>
    <property type="molecule type" value="Genomic_DNA"/>
</dbReference>
<feature type="region of interest" description="Disordered" evidence="6">
    <location>
        <begin position="77"/>
        <end position="107"/>
    </location>
</feature>
<dbReference type="GeneID" id="18935091"/>
<gene>
    <name evidence="8" type="ORF">MELLADRAFT_89125</name>
</gene>
<reference evidence="9" key="1">
    <citation type="journal article" date="2011" name="Proc. Natl. Acad. Sci. U.S.A.">
        <title>Obligate biotrophy features unraveled by the genomic analysis of rust fungi.</title>
        <authorList>
            <person name="Duplessis S."/>
            <person name="Cuomo C.A."/>
            <person name="Lin Y.-C."/>
            <person name="Aerts A."/>
            <person name="Tisserant E."/>
            <person name="Veneault-Fourrey C."/>
            <person name="Joly D.L."/>
            <person name="Hacquard S."/>
            <person name="Amselem J."/>
            <person name="Cantarel B.L."/>
            <person name="Chiu R."/>
            <person name="Coutinho P.M."/>
            <person name="Feau N."/>
            <person name="Field M."/>
            <person name="Frey P."/>
            <person name="Gelhaye E."/>
            <person name="Goldberg J."/>
            <person name="Grabherr M.G."/>
            <person name="Kodira C.D."/>
            <person name="Kohler A."/>
            <person name="Kuees U."/>
            <person name="Lindquist E.A."/>
            <person name="Lucas S.M."/>
            <person name="Mago R."/>
            <person name="Mauceli E."/>
            <person name="Morin E."/>
            <person name="Murat C."/>
            <person name="Pangilinan J.L."/>
            <person name="Park R."/>
            <person name="Pearson M."/>
            <person name="Quesneville H."/>
            <person name="Rouhier N."/>
            <person name="Sakthikumar S."/>
            <person name="Salamov A.A."/>
            <person name="Schmutz J."/>
            <person name="Selles B."/>
            <person name="Shapiro H."/>
            <person name="Tanguay P."/>
            <person name="Tuskan G.A."/>
            <person name="Henrissat B."/>
            <person name="Van de Peer Y."/>
            <person name="Rouze P."/>
            <person name="Ellis J.G."/>
            <person name="Dodds P.N."/>
            <person name="Schein J.E."/>
            <person name="Zhong S."/>
            <person name="Hamelin R.C."/>
            <person name="Grigoriev I.V."/>
            <person name="Szabo L.J."/>
            <person name="Martin F."/>
        </authorList>
    </citation>
    <scope>NUCLEOTIDE SEQUENCE [LARGE SCALE GENOMIC DNA]</scope>
    <source>
        <strain evidence="9">98AG31 / pathotype 3-4-7</strain>
    </source>
</reference>
<dbReference type="Proteomes" id="UP000001072">
    <property type="component" value="Unassembled WGS sequence"/>
</dbReference>
<dbReference type="GO" id="GO:0005524">
    <property type="term" value="F:ATP binding"/>
    <property type="evidence" value="ECO:0007669"/>
    <property type="project" value="UniProtKB-KW"/>
</dbReference>
<dbReference type="HOGENOM" id="CLU_385457_0_0_1"/>
<evidence type="ECO:0000313" key="9">
    <source>
        <dbReference type="Proteomes" id="UP000001072"/>
    </source>
</evidence>
<protein>
    <recommendedName>
        <fullName evidence="7">Alpha-type protein kinase domain-containing protein</fullName>
    </recommendedName>
</protein>
<keyword evidence="9" id="KW-1185">Reference proteome</keyword>
<dbReference type="PROSITE" id="PS51158">
    <property type="entry name" value="ALPHA_KINASE"/>
    <property type="match status" value="1"/>
</dbReference>
<dbReference type="PANTHER" id="PTHR45992:SF2">
    <property type="entry name" value="EUKARYOTIC ELONGATION FACTOR 2 KINASE"/>
    <property type="match status" value="1"/>
</dbReference>
<dbReference type="SMART" id="SM00811">
    <property type="entry name" value="Alpha_kinase"/>
    <property type="match status" value="1"/>
</dbReference>
<dbReference type="VEuPathDB" id="FungiDB:MELLADRAFT_89125"/>
<evidence type="ECO:0000256" key="6">
    <source>
        <dbReference type="SAM" id="MobiDB-lite"/>
    </source>
</evidence>
<evidence type="ECO:0000256" key="2">
    <source>
        <dbReference type="ARBA" id="ARBA00022679"/>
    </source>
</evidence>
<name>F4R513_MELLP</name>
<keyword evidence="5" id="KW-0067">ATP-binding</keyword>
<evidence type="ECO:0000256" key="1">
    <source>
        <dbReference type="ARBA" id="ARBA00022527"/>
    </source>
</evidence>
<dbReference type="KEGG" id="mlr:MELLADRAFT_89125"/>
<dbReference type="CDD" id="cd04515">
    <property type="entry name" value="Alpha_kinase"/>
    <property type="match status" value="1"/>
</dbReference>
<dbReference type="InterPro" id="IPR011009">
    <property type="entry name" value="Kinase-like_dom_sf"/>
</dbReference>
<accession>F4R513</accession>
<feature type="compositionally biased region" description="Polar residues" evidence="6">
    <location>
        <begin position="293"/>
        <end position="306"/>
    </location>
</feature>
<keyword evidence="1" id="KW-0723">Serine/threonine-protein kinase</keyword>
<dbReference type="Gene3D" id="3.20.200.10">
    <property type="entry name" value="MHCK/EF2 kinase"/>
    <property type="match status" value="1"/>
</dbReference>
<feature type="region of interest" description="Disordered" evidence="6">
    <location>
        <begin position="222"/>
        <end position="320"/>
    </location>
</feature>
<feature type="domain" description="Alpha-type protein kinase" evidence="7">
    <location>
        <begin position="429"/>
        <end position="638"/>
    </location>
</feature>
<sequence length="689" mass="77171">MSSVCKKCHINLVEQKYTQFKMCGECLKKLSNDIPPATTNTNHLPSACGNHAFNNHISAVNKKKDSQALRNRFAAAKSQQRQGLSRLNQPALSSSSASNQPKTSATQPSYTFNAKLAMYHHGRISRTFFPHHAAEIKMSITGVESDQVLWIKACREIFEQFSDEIQDIRHNIPTYPLFFQSEYFYITSTTRPPVKITPEKIKEHLSNARNNGLELIFEAKKKNAKKQNNPSTSEEELDSISSSESRVQKQAKKPKYNAPASSSAKISDDSSPETLELPSNILTIQDQHKKKPSVSSSCQNQPSQDNLMGPPSFLPSSTKSSTFTLNNGSTHLAPTLRQNIPILQTDYNHQTKFTAQKGSDLLLTVNNHYLGCIDNNMLSLTNEVPIGALSTFNNLGITEFATPFPVIPPSTPSTPIQLIYGRKLVLKVDPSSKHPGWTPVNFKYHVFTDQEIGRGSCRICYNALGEMNGKVCKMVAKQLITNDAVGKEILNSYTQTQQVYMAVSRYLKKFQAVVNSFVAYSGKHDDLDPKNIWFFEESLVDQGKFQKYNSNVYFKTRRVGDPIHLCIAAFTHYVYKITSHKRLVADLQGAGLYLTDPLILDSGNAWVAETNTAEQGFANFEDQHHCYPLCRQLGLPFLPNQSSSQDHDQNHDDDYIAQHVRNGGRPDLSESLASLNNLLEARDRDESPL</sequence>